<reference evidence="2 3" key="1">
    <citation type="submission" date="2015-09" db="EMBL/GenBank/DDBJ databases">
        <authorList>
            <consortium name="Pathogen Informatics"/>
        </authorList>
    </citation>
    <scope>NUCLEOTIDE SEQUENCE [LARGE SCALE GENOMIC DNA]</scope>
    <source>
        <strain evidence="2 3">2789STDY5834876</strain>
    </source>
</reference>
<dbReference type="Pfam" id="PF18316">
    <property type="entry name" value="S-l_SbsC_C"/>
    <property type="match status" value="1"/>
</dbReference>
<evidence type="ECO:0000313" key="2">
    <source>
        <dbReference type="EMBL" id="CUP28058.1"/>
    </source>
</evidence>
<dbReference type="InterPro" id="IPR040751">
    <property type="entry name" value="SbsC_C"/>
</dbReference>
<accession>A0A174M1L1</accession>
<evidence type="ECO:0000313" key="3">
    <source>
        <dbReference type="Proteomes" id="UP000095544"/>
    </source>
</evidence>
<gene>
    <name evidence="2" type="ORF">ERS852491_04738</name>
</gene>
<dbReference type="EMBL" id="CYZU01000075">
    <property type="protein sequence ID" value="CUP28058.1"/>
    <property type="molecule type" value="Genomic_DNA"/>
</dbReference>
<dbReference type="Proteomes" id="UP000095544">
    <property type="component" value="Unassembled WGS sequence"/>
</dbReference>
<protein>
    <recommendedName>
        <fullName evidence="1">S-layer protein SbsC C-terminal domain-containing protein</fullName>
    </recommendedName>
</protein>
<dbReference type="NCBIfam" id="NF047353">
    <property type="entry name" value="tube_lmo2291"/>
    <property type="match status" value="1"/>
</dbReference>
<name>A0A174M1L1_9FIRM</name>
<dbReference type="RefSeq" id="WP_055155166.1">
    <property type="nucleotide sequence ID" value="NZ_CYZU01000075.1"/>
</dbReference>
<feature type="domain" description="S-layer protein SbsC C-terminal" evidence="1">
    <location>
        <begin position="180"/>
        <end position="249"/>
    </location>
</feature>
<sequence length="258" mass="27316">MKVNELMANHTPKADYTGWVTNDDYVFAIDLTPSATQVTDVGNYAVVEMGIAGLDAQMNPVTQDKQYIRAGQSTTKTGTQRSFSVTGDRYVGDEAQDYCLSHAVKYGTGNGVITNYVYYNILTGKGEKGQCSIIVNSDGSGNAGESSAVDIEFKKIGSNPVEYTFIETMKTLVVTSVAGTSGKTKITVTPQKQSGNSYVYKTGASVSAPALNESCATGYTEWDGVAEITATASQKILIVEVDAQKRAKGSGISTVTVG</sequence>
<organism evidence="2 3">
    <name type="scientific">Faecalicatena contorta</name>
    <dbReference type="NCBI Taxonomy" id="39482"/>
    <lineage>
        <taxon>Bacteria</taxon>
        <taxon>Bacillati</taxon>
        <taxon>Bacillota</taxon>
        <taxon>Clostridia</taxon>
        <taxon>Lachnospirales</taxon>
        <taxon>Lachnospiraceae</taxon>
        <taxon>Faecalicatena</taxon>
    </lineage>
</organism>
<evidence type="ECO:0000259" key="1">
    <source>
        <dbReference type="Pfam" id="PF18316"/>
    </source>
</evidence>
<proteinExistence type="predicted"/>
<dbReference type="STRING" id="39482.ERS852491_04738"/>
<dbReference type="AlphaFoldDB" id="A0A174M1L1"/>
<dbReference type="OrthoDB" id="1850870at2"/>